<dbReference type="Proteomes" id="UP000887561">
    <property type="component" value="Unplaced"/>
</dbReference>
<dbReference type="AlphaFoldDB" id="A0A915LMQ8"/>
<proteinExistence type="predicted"/>
<sequence length="193" mass="23367">MPPPSSYRYPAGGCYRSASVNRIGQSTQPISNQIFRSQSVSRVVDPSPYGVAGATYIPFHSFSSVKPTYYRVKPDFTLRNHVYDKYYYFSPRYRRTQFHRHYYHGQVDQYPYRWNFQSKGTITGQYYWVRSVKFLLSSLIKDLINPPYRRLQFDPIEYGAYRYYDPYRRYYDPYHDSYIKLYDYRSKLLDSLY</sequence>
<protein>
    <submittedName>
        <fullName evidence="2">Uncharacterized protein</fullName>
    </submittedName>
</protein>
<organism evidence="1 2">
    <name type="scientific">Meloidogyne javanica</name>
    <name type="common">Root-knot nematode worm</name>
    <dbReference type="NCBI Taxonomy" id="6303"/>
    <lineage>
        <taxon>Eukaryota</taxon>
        <taxon>Metazoa</taxon>
        <taxon>Ecdysozoa</taxon>
        <taxon>Nematoda</taxon>
        <taxon>Chromadorea</taxon>
        <taxon>Rhabditida</taxon>
        <taxon>Tylenchina</taxon>
        <taxon>Tylenchomorpha</taxon>
        <taxon>Tylenchoidea</taxon>
        <taxon>Meloidogynidae</taxon>
        <taxon>Meloidogyninae</taxon>
        <taxon>Meloidogyne</taxon>
        <taxon>Meloidogyne incognita group</taxon>
    </lineage>
</organism>
<keyword evidence="1" id="KW-1185">Reference proteome</keyword>
<accession>A0A915LMQ8</accession>
<name>A0A915LMQ8_MELJA</name>
<evidence type="ECO:0000313" key="1">
    <source>
        <dbReference type="Proteomes" id="UP000887561"/>
    </source>
</evidence>
<reference evidence="2" key="1">
    <citation type="submission" date="2022-11" db="UniProtKB">
        <authorList>
            <consortium name="WormBaseParasite"/>
        </authorList>
    </citation>
    <scope>IDENTIFICATION</scope>
</reference>
<evidence type="ECO:0000313" key="2">
    <source>
        <dbReference type="WBParaSite" id="scaffold14804_cov226.g17638"/>
    </source>
</evidence>
<dbReference type="WBParaSite" id="scaffold14804_cov226.g17638">
    <property type="protein sequence ID" value="scaffold14804_cov226.g17638"/>
    <property type="gene ID" value="scaffold14804_cov226.g17638"/>
</dbReference>